<dbReference type="Pfam" id="PF00076">
    <property type="entry name" value="RRM_1"/>
    <property type="match status" value="2"/>
</dbReference>
<name>A0A165IKH1_9APHY</name>
<dbReference type="RefSeq" id="XP_040770713.1">
    <property type="nucleotide sequence ID" value="XM_040903537.1"/>
</dbReference>
<dbReference type="EMBL" id="KV427605">
    <property type="protein sequence ID" value="KZT13203.1"/>
    <property type="molecule type" value="Genomic_DNA"/>
</dbReference>
<accession>A0A165IKH1</accession>
<feature type="region of interest" description="Disordered" evidence="3">
    <location>
        <begin position="114"/>
        <end position="143"/>
    </location>
</feature>
<dbReference type="SUPFAM" id="SSF54928">
    <property type="entry name" value="RNA-binding domain, RBD"/>
    <property type="match status" value="2"/>
</dbReference>
<protein>
    <submittedName>
        <fullName evidence="5">RNA-binding domain-containing protein</fullName>
    </submittedName>
</protein>
<gene>
    <name evidence="5" type="ORF">LAESUDRAFT_639317</name>
</gene>
<dbReference type="Proteomes" id="UP000076871">
    <property type="component" value="Unassembled WGS sequence"/>
</dbReference>
<evidence type="ECO:0000313" key="6">
    <source>
        <dbReference type="Proteomes" id="UP000076871"/>
    </source>
</evidence>
<dbReference type="STRING" id="1314785.A0A165IKH1"/>
<feature type="compositionally biased region" description="Gly residues" evidence="3">
    <location>
        <begin position="230"/>
        <end position="261"/>
    </location>
</feature>
<feature type="region of interest" description="Disordered" evidence="3">
    <location>
        <begin position="1"/>
        <end position="37"/>
    </location>
</feature>
<dbReference type="PROSITE" id="PS50102">
    <property type="entry name" value="RRM"/>
    <property type="match status" value="2"/>
</dbReference>
<evidence type="ECO:0000256" key="2">
    <source>
        <dbReference type="PROSITE-ProRule" id="PRU00176"/>
    </source>
</evidence>
<evidence type="ECO:0000256" key="1">
    <source>
        <dbReference type="ARBA" id="ARBA00022884"/>
    </source>
</evidence>
<dbReference type="OrthoDB" id="439808at2759"/>
<keyword evidence="6" id="KW-1185">Reference proteome</keyword>
<sequence length="277" mass="29568">MSNISPAHITCPSGKRKANDDSSAPAKKPKIANGDAATSDEFAQSKTIFVGRLSWNVDNDWLAQEFQECGEVVSARVQMDRNTGRSRGFAYVAFTTAEAVEAALKLNGKEIDGRPVNIDRSAEKDQSTRRDARASAFGDKASPPSSTLFLGNLSWNTTEDQVWEIFGEYGDVKSVRLPTDRETGKPKGFGYVEFLDIESAKKAFEGGSGTEIDGRAVRIDYSQPRDPNSGGRGGGRGGFGGGRGGGGFGGGRGGFGDRGGRGGGRVSHFHAFLPIWY</sequence>
<organism evidence="5 6">
    <name type="scientific">Laetiporus sulphureus 93-53</name>
    <dbReference type="NCBI Taxonomy" id="1314785"/>
    <lineage>
        <taxon>Eukaryota</taxon>
        <taxon>Fungi</taxon>
        <taxon>Dikarya</taxon>
        <taxon>Basidiomycota</taxon>
        <taxon>Agaricomycotina</taxon>
        <taxon>Agaricomycetes</taxon>
        <taxon>Polyporales</taxon>
        <taxon>Laetiporus</taxon>
    </lineage>
</organism>
<evidence type="ECO:0000313" key="5">
    <source>
        <dbReference type="EMBL" id="KZT13203.1"/>
    </source>
</evidence>
<dbReference type="GO" id="GO:0003723">
    <property type="term" value="F:RNA binding"/>
    <property type="evidence" value="ECO:0007669"/>
    <property type="project" value="UniProtKB-UniRule"/>
</dbReference>
<keyword evidence="1 2" id="KW-0694">RNA-binding</keyword>
<dbReference type="InterPro" id="IPR052462">
    <property type="entry name" value="SLIRP/GR-RBP-like"/>
</dbReference>
<dbReference type="InterPro" id="IPR035979">
    <property type="entry name" value="RBD_domain_sf"/>
</dbReference>
<feature type="compositionally biased region" description="Basic and acidic residues" evidence="3">
    <location>
        <begin position="120"/>
        <end position="133"/>
    </location>
</feature>
<evidence type="ECO:0000256" key="3">
    <source>
        <dbReference type="SAM" id="MobiDB-lite"/>
    </source>
</evidence>
<feature type="domain" description="RRM" evidence="4">
    <location>
        <begin position="146"/>
        <end position="224"/>
    </location>
</feature>
<dbReference type="InterPro" id="IPR000504">
    <property type="entry name" value="RRM_dom"/>
</dbReference>
<dbReference type="AlphaFoldDB" id="A0A165IKH1"/>
<dbReference type="InterPro" id="IPR012677">
    <property type="entry name" value="Nucleotide-bd_a/b_plait_sf"/>
</dbReference>
<dbReference type="PANTHER" id="PTHR48027">
    <property type="entry name" value="HETEROGENEOUS NUCLEAR RIBONUCLEOPROTEIN 87F-RELATED"/>
    <property type="match status" value="1"/>
</dbReference>
<feature type="region of interest" description="Disordered" evidence="3">
    <location>
        <begin position="220"/>
        <end position="261"/>
    </location>
</feature>
<proteinExistence type="predicted"/>
<feature type="domain" description="RRM" evidence="4">
    <location>
        <begin position="46"/>
        <end position="123"/>
    </location>
</feature>
<reference evidence="5 6" key="1">
    <citation type="journal article" date="2016" name="Mol. Biol. Evol.">
        <title>Comparative Genomics of Early-Diverging Mushroom-Forming Fungi Provides Insights into the Origins of Lignocellulose Decay Capabilities.</title>
        <authorList>
            <person name="Nagy L.G."/>
            <person name="Riley R."/>
            <person name="Tritt A."/>
            <person name="Adam C."/>
            <person name="Daum C."/>
            <person name="Floudas D."/>
            <person name="Sun H."/>
            <person name="Yadav J.S."/>
            <person name="Pangilinan J."/>
            <person name="Larsson K.H."/>
            <person name="Matsuura K."/>
            <person name="Barry K."/>
            <person name="Labutti K."/>
            <person name="Kuo R."/>
            <person name="Ohm R.A."/>
            <person name="Bhattacharya S.S."/>
            <person name="Shirouzu T."/>
            <person name="Yoshinaga Y."/>
            <person name="Martin F.M."/>
            <person name="Grigoriev I.V."/>
            <person name="Hibbett D.S."/>
        </authorList>
    </citation>
    <scope>NUCLEOTIDE SEQUENCE [LARGE SCALE GENOMIC DNA]</scope>
    <source>
        <strain evidence="5 6">93-53</strain>
    </source>
</reference>
<dbReference type="InParanoid" id="A0A165IKH1"/>
<dbReference type="GeneID" id="63820568"/>
<dbReference type="Gene3D" id="3.30.70.330">
    <property type="match status" value="2"/>
</dbReference>
<evidence type="ECO:0000259" key="4">
    <source>
        <dbReference type="PROSITE" id="PS50102"/>
    </source>
</evidence>
<dbReference type="SMART" id="SM00360">
    <property type="entry name" value="RRM"/>
    <property type="match status" value="2"/>
</dbReference>